<evidence type="ECO:0000256" key="4">
    <source>
        <dbReference type="ARBA" id="ARBA00023136"/>
    </source>
</evidence>
<sequence length="541" mass="58278">MRARHMKRSALAGPGGQVPFVQNLPQVAVSALELNTTTQTTITVTPSSSSTLLSSSFTPASASTPTGSTSVSSASTTSNAPSATRAISFSPTSSSPTSSSSSATQTPSNSVSSVPPTTGTALNLISATVIDPDQSSSSSSPSASASSVPSTSNALRHTPSFYIGIVLGVMVVIAFVAALIAWWFRVRTRKDRRLKNLAVRVPWARSNSESSIANPFAPNASDPEKCETVLIREKSEKLRLHLELMGDRDVGEPKRTQSFIENACSPVKRRSLPILSLPSPPPPVYTGTELRDSVAYPLPSRPLPPQPQTQPTYYPQSNNPYAPHNYNYPQQPQYDYSQPEPGYRTHHQATHQPQHQFPTEFGTPRESVVQPRFLSLASGANRKRRMSDVIEEAEPAEGGADDHDSETWTGSVRRALGFPSQPSQQQETYTNLPYTVPARQRSRRRGMGAGWVELADEVSYPGQETRFDSETPASITGLGLTPSTIAPTTANSAAPLIIKKKHGLSPSRASSVASKYSVMTEKEEAAGRALRARWARVPGRV</sequence>
<comment type="caution">
    <text evidence="7">The sequence shown here is derived from an EMBL/GenBank/DDBJ whole genome shotgun (WGS) entry which is preliminary data.</text>
</comment>
<evidence type="ECO:0000256" key="2">
    <source>
        <dbReference type="ARBA" id="ARBA00022692"/>
    </source>
</evidence>
<evidence type="ECO:0000256" key="3">
    <source>
        <dbReference type="ARBA" id="ARBA00022989"/>
    </source>
</evidence>
<keyword evidence="8" id="KW-1185">Reference proteome</keyword>
<organism evidence="7 8">
    <name type="scientific">Paramarasmius palmivorus</name>
    <dbReference type="NCBI Taxonomy" id="297713"/>
    <lineage>
        <taxon>Eukaryota</taxon>
        <taxon>Fungi</taxon>
        <taxon>Dikarya</taxon>
        <taxon>Basidiomycota</taxon>
        <taxon>Agaricomycotina</taxon>
        <taxon>Agaricomycetes</taxon>
        <taxon>Agaricomycetidae</taxon>
        <taxon>Agaricales</taxon>
        <taxon>Marasmiineae</taxon>
        <taxon>Marasmiaceae</taxon>
        <taxon>Paramarasmius</taxon>
    </lineage>
</organism>
<feature type="region of interest" description="Disordered" evidence="5">
    <location>
        <begin position="46"/>
        <end position="117"/>
    </location>
</feature>
<feature type="region of interest" description="Disordered" evidence="5">
    <location>
        <begin position="295"/>
        <end position="366"/>
    </location>
</feature>
<dbReference type="InterPro" id="IPR051694">
    <property type="entry name" value="Immunoregulatory_rcpt-like"/>
</dbReference>
<evidence type="ECO:0000313" key="7">
    <source>
        <dbReference type="EMBL" id="KAK7039261.1"/>
    </source>
</evidence>
<evidence type="ECO:0000256" key="1">
    <source>
        <dbReference type="ARBA" id="ARBA00004167"/>
    </source>
</evidence>
<name>A0AAW0CL77_9AGAR</name>
<evidence type="ECO:0000313" key="8">
    <source>
        <dbReference type="Proteomes" id="UP001383192"/>
    </source>
</evidence>
<gene>
    <name evidence="7" type="ORF">VNI00_010166</name>
</gene>
<keyword evidence="3 6" id="KW-1133">Transmembrane helix</keyword>
<feature type="region of interest" description="Disordered" evidence="5">
    <location>
        <begin position="1"/>
        <end position="20"/>
    </location>
</feature>
<feature type="region of interest" description="Disordered" evidence="5">
    <location>
        <begin position="131"/>
        <end position="152"/>
    </location>
</feature>
<feature type="transmembrane region" description="Helical" evidence="6">
    <location>
        <begin position="161"/>
        <end position="184"/>
    </location>
</feature>
<proteinExistence type="predicted"/>
<feature type="compositionally biased region" description="Low complexity" evidence="5">
    <location>
        <begin position="135"/>
        <end position="152"/>
    </location>
</feature>
<dbReference type="Proteomes" id="UP001383192">
    <property type="component" value="Unassembled WGS sequence"/>
</dbReference>
<keyword evidence="4 6" id="KW-0472">Membrane</keyword>
<dbReference type="GO" id="GO:0016020">
    <property type="term" value="C:membrane"/>
    <property type="evidence" value="ECO:0007669"/>
    <property type="project" value="UniProtKB-SubCell"/>
</dbReference>
<keyword evidence="2 6" id="KW-0812">Transmembrane</keyword>
<dbReference type="EMBL" id="JAYKXP010000039">
    <property type="protein sequence ID" value="KAK7039261.1"/>
    <property type="molecule type" value="Genomic_DNA"/>
</dbReference>
<dbReference type="AlphaFoldDB" id="A0AAW0CL77"/>
<feature type="compositionally biased region" description="Low complexity" evidence="5">
    <location>
        <begin position="350"/>
        <end position="359"/>
    </location>
</feature>
<accession>A0AAW0CL77</accession>
<comment type="subcellular location">
    <subcellularLocation>
        <location evidence="1">Membrane</location>
        <topology evidence="1">Single-pass membrane protein</topology>
    </subcellularLocation>
</comment>
<dbReference type="PANTHER" id="PTHR15549">
    <property type="entry name" value="PAIRED IMMUNOGLOBULIN-LIKE TYPE 2 RECEPTOR"/>
    <property type="match status" value="1"/>
</dbReference>
<feature type="compositionally biased region" description="Low complexity" evidence="5">
    <location>
        <begin position="309"/>
        <end position="339"/>
    </location>
</feature>
<protein>
    <submittedName>
        <fullName evidence="7">Uncharacterized protein</fullName>
    </submittedName>
</protein>
<evidence type="ECO:0000256" key="6">
    <source>
        <dbReference type="SAM" id="Phobius"/>
    </source>
</evidence>
<feature type="compositionally biased region" description="Pro residues" evidence="5">
    <location>
        <begin position="299"/>
        <end position="308"/>
    </location>
</feature>
<reference evidence="7 8" key="1">
    <citation type="submission" date="2024-01" db="EMBL/GenBank/DDBJ databases">
        <title>A draft genome for a cacao thread blight-causing isolate of Paramarasmius palmivorus.</title>
        <authorList>
            <person name="Baruah I.K."/>
            <person name="Bukari Y."/>
            <person name="Amoako-Attah I."/>
            <person name="Meinhardt L.W."/>
            <person name="Bailey B.A."/>
            <person name="Cohen S.P."/>
        </authorList>
    </citation>
    <scope>NUCLEOTIDE SEQUENCE [LARGE SCALE GENOMIC DNA]</scope>
    <source>
        <strain evidence="7 8">GH-12</strain>
    </source>
</reference>
<evidence type="ECO:0000256" key="5">
    <source>
        <dbReference type="SAM" id="MobiDB-lite"/>
    </source>
</evidence>
<dbReference type="GO" id="GO:0071944">
    <property type="term" value="C:cell periphery"/>
    <property type="evidence" value="ECO:0007669"/>
    <property type="project" value="UniProtKB-ARBA"/>
</dbReference>